<dbReference type="SUPFAM" id="SSF55729">
    <property type="entry name" value="Acyl-CoA N-acyltransferases (Nat)"/>
    <property type="match status" value="1"/>
</dbReference>
<dbReference type="PROSITE" id="PS51186">
    <property type="entry name" value="GNAT"/>
    <property type="match status" value="1"/>
</dbReference>
<dbReference type="Gene3D" id="3.40.630.30">
    <property type="match status" value="1"/>
</dbReference>
<dbReference type="PANTHER" id="PTHR43877">
    <property type="entry name" value="AMINOALKYLPHOSPHONATE N-ACETYLTRANSFERASE-RELATED-RELATED"/>
    <property type="match status" value="1"/>
</dbReference>
<dbReference type="PANTHER" id="PTHR43877:SF2">
    <property type="entry name" value="AMINOALKYLPHOSPHONATE N-ACETYLTRANSFERASE-RELATED"/>
    <property type="match status" value="1"/>
</dbReference>
<evidence type="ECO:0000256" key="2">
    <source>
        <dbReference type="ARBA" id="ARBA00023315"/>
    </source>
</evidence>
<proteinExistence type="predicted"/>
<reference evidence="4 5" key="1">
    <citation type="submission" date="2019-03" db="EMBL/GenBank/DDBJ databases">
        <title>Three New Species of Nocardioides, Nocardioides euryhalodurans sp. nov., Nocardioides seonyuensis sp. nov. and Nocardioides eburneoflavus sp. nov., Iolated from Soil.</title>
        <authorList>
            <person name="Roh S.G."/>
            <person name="Lee C."/>
            <person name="Kim M.-K."/>
            <person name="Kim S.B."/>
        </authorList>
    </citation>
    <scope>NUCLEOTIDE SEQUENCE [LARGE SCALE GENOMIC DNA]</scope>
    <source>
        <strain evidence="4 5">MMS17-SY117</strain>
    </source>
</reference>
<evidence type="ECO:0000256" key="1">
    <source>
        <dbReference type="ARBA" id="ARBA00022679"/>
    </source>
</evidence>
<evidence type="ECO:0000313" key="4">
    <source>
        <dbReference type="EMBL" id="QBR91762.1"/>
    </source>
</evidence>
<organism evidence="4 5">
    <name type="scientific">Nocardioides euryhalodurans</name>
    <dbReference type="NCBI Taxonomy" id="2518370"/>
    <lineage>
        <taxon>Bacteria</taxon>
        <taxon>Bacillati</taxon>
        <taxon>Actinomycetota</taxon>
        <taxon>Actinomycetes</taxon>
        <taxon>Propionibacteriales</taxon>
        <taxon>Nocardioidaceae</taxon>
        <taxon>Nocardioides</taxon>
    </lineage>
</organism>
<dbReference type="OrthoDB" id="273614at2"/>
<gene>
    <name evidence="4" type="ORF">EXE57_05370</name>
</gene>
<dbReference type="InterPro" id="IPR016181">
    <property type="entry name" value="Acyl_CoA_acyltransferase"/>
</dbReference>
<protein>
    <submittedName>
        <fullName evidence="4">GNAT family N-acetyltransferase</fullName>
    </submittedName>
</protein>
<dbReference type="EMBL" id="CP038267">
    <property type="protein sequence ID" value="QBR91762.1"/>
    <property type="molecule type" value="Genomic_DNA"/>
</dbReference>
<dbReference type="InterPro" id="IPR000182">
    <property type="entry name" value="GNAT_dom"/>
</dbReference>
<dbReference type="RefSeq" id="WP_135074696.1">
    <property type="nucleotide sequence ID" value="NZ_CP038267.1"/>
</dbReference>
<keyword evidence="2" id="KW-0012">Acyltransferase</keyword>
<dbReference type="InterPro" id="IPR050832">
    <property type="entry name" value="Bact_Acetyltransf"/>
</dbReference>
<dbReference type="CDD" id="cd04301">
    <property type="entry name" value="NAT_SF"/>
    <property type="match status" value="1"/>
</dbReference>
<evidence type="ECO:0000313" key="5">
    <source>
        <dbReference type="Proteomes" id="UP000294894"/>
    </source>
</evidence>
<feature type="domain" description="N-acetyltransferase" evidence="3">
    <location>
        <begin position="1"/>
        <end position="161"/>
    </location>
</feature>
<accession>A0A4V1BDN7</accession>
<dbReference type="Proteomes" id="UP000294894">
    <property type="component" value="Chromosome"/>
</dbReference>
<sequence length="161" mass="17703">MELRRAEVEELDDLGELTVAAYEEFMLGPTDPYRVHVRDTASRAREAELWVAADGGQLLGCVTSCPPGSPWRELATSADEGEFRMLAVHPDARGRGVGEALAALCEERARSHGATRMLLSSLDEMAAAHRVYGRLGYVRLPERDWSPVPGVHLIAFTKELS</sequence>
<name>A0A4V1BDN7_9ACTN</name>
<keyword evidence="5" id="KW-1185">Reference proteome</keyword>
<dbReference type="GO" id="GO:0016747">
    <property type="term" value="F:acyltransferase activity, transferring groups other than amino-acyl groups"/>
    <property type="evidence" value="ECO:0007669"/>
    <property type="project" value="InterPro"/>
</dbReference>
<dbReference type="AlphaFoldDB" id="A0A4V1BDN7"/>
<dbReference type="Pfam" id="PF00583">
    <property type="entry name" value="Acetyltransf_1"/>
    <property type="match status" value="1"/>
</dbReference>
<evidence type="ECO:0000259" key="3">
    <source>
        <dbReference type="PROSITE" id="PS51186"/>
    </source>
</evidence>
<dbReference type="KEGG" id="noy:EXE57_05370"/>
<keyword evidence="1 4" id="KW-0808">Transferase</keyword>